<name>A0A250XPW9_9CHLO</name>
<feature type="compositionally biased region" description="Acidic residues" evidence="5">
    <location>
        <begin position="795"/>
        <end position="806"/>
    </location>
</feature>
<dbReference type="GO" id="GO:0004386">
    <property type="term" value="F:helicase activity"/>
    <property type="evidence" value="ECO:0007669"/>
    <property type="project" value="UniProtKB-KW"/>
</dbReference>
<dbReference type="CDD" id="cd18042">
    <property type="entry name" value="DEXXQc_SETX"/>
    <property type="match status" value="1"/>
</dbReference>
<dbReference type="Proteomes" id="UP000232323">
    <property type="component" value="Unassembled WGS sequence"/>
</dbReference>
<dbReference type="Gene3D" id="3.40.50.300">
    <property type="entry name" value="P-loop containing nucleotide triphosphate hydrolases"/>
    <property type="match status" value="3"/>
</dbReference>
<dbReference type="OrthoDB" id="6513042at2759"/>
<dbReference type="InterPro" id="IPR027417">
    <property type="entry name" value="P-loop_NTPase"/>
</dbReference>
<dbReference type="STRING" id="1157962.A0A250XPW9"/>
<evidence type="ECO:0000256" key="2">
    <source>
        <dbReference type="ARBA" id="ARBA00022801"/>
    </source>
</evidence>
<evidence type="ECO:0000256" key="3">
    <source>
        <dbReference type="ARBA" id="ARBA00022806"/>
    </source>
</evidence>
<protein>
    <recommendedName>
        <fullName evidence="10">AAA+ ATPase domain-containing protein</fullName>
    </recommendedName>
</protein>
<dbReference type="AlphaFoldDB" id="A0A250XPW9"/>
<evidence type="ECO:0000313" key="9">
    <source>
        <dbReference type="Proteomes" id="UP000232323"/>
    </source>
</evidence>
<comment type="caution">
    <text evidence="8">The sequence shown here is derived from an EMBL/GenBank/DDBJ whole genome shotgun (WGS) entry which is preliminary data.</text>
</comment>
<dbReference type="FunFam" id="3.40.50.300:FF:000326">
    <property type="entry name" value="P-loop containing nucleoside triphosphate hydrolase"/>
    <property type="match status" value="1"/>
</dbReference>
<dbReference type="Pfam" id="PF13086">
    <property type="entry name" value="AAA_11"/>
    <property type="match status" value="2"/>
</dbReference>
<feature type="domain" description="DNA2/NAM7 helicase-like C-terminal" evidence="7">
    <location>
        <begin position="516"/>
        <end position="716"/>
    </location>
</feature>
<evidence type="ECO:0000256" key="4">
    <source>
        <dbReference type="ARBA" id="ARBA00022840"/>
    </source>
</evidence>
<keyword evidence="3" id="KW-0347">Helicase</keyword>
<keyword evidence="4" id="KW-0067">ATP-binding</keyword>
<evidence type="ECO:0000256" key="5">
    <source>
        <dbReference type="SAM" id="MobiDB-lite"/>
    </source>
</evidence>
<dbReference type="PANTHER" id="PTHR10887">
    <property type="entry name" value="DNA2/NAM7 HELICASE FAMILY"/>
    <property type="match status" value="1"/>
</dbReference>
<keyword evidence="2" id="KW-0378">Hydrolase</keyword>
<evidence type="ECO:0000313" key="8">
    <source>
        <dbReference type="EMBL" id="GAX85086.1"/>
    </source>
</evidence>
<organism evidence="8 9">
    <name type="scientific">Chlamydomonas eustigma</name>
    <dbReference type="NCBI Taxonomy" id="1157962"/>
    <lineage>
        <taxon>Eukaryota</taxon>
        <taxon>Viridiplantae</taxon>
        <taxon>Chlorophyta</taxon>
        <taxon>core chlorophytes</taxon>
        <taxon>Chlorophyceae</taxon>
        <taxon>CS clade</taxon>
        <taxon>Chlamydomonadales</taxon>
        <taxon>Chlamydomonadaceae</taxon>
        <taxon>Chlamydomonas</taxon>
    </lineage>
</organism>
<evidence type="ECO:0000259" key="7">
    <source>
        <dbReference type="Pfam" id="PF13087"/>
    </source>
</evidence>
<evidence type="ECO:0008006" key="10">
    <source>
        <dbReference type="Google" id="ProtNLM"/>
    </source>
</evidence>
<dbReference type="Pfam" id="PF13087">
    <property type="entry name" value="AAA_12"/>
    <property type="match status" value="1"/>
</dbReference>
<feature type="region of interest" description="Disordered" evidence="5">
    <location>
        <begin position="795"/>
        <end position="847"/>
    </location>
</feature>
<gene>
    <name evidence="8" type="ORF">CEUSTIGMA_g12506.t1</name>
</gene>
<feature type="domain" description="DNA2/NAM7 helicase helicase" evidence="6">
    <location>
        <begin position="238"/>
        <end position="419"/>
    </location>
</feature>
<proteinExistence type="predicted"/>
<reference evidence="8 9" key="1">
    <citation type="submission" date="2017-08" db="EMBL/GenBank/DDBJ databases">
        <title>Acidophilic green algal genome provides insights into adaptation to an acidic environment.</title>
        <authorList>
            <person name="Hirooka S."/>
            <person name="Hirose Y."/>
            <person name="Kanesaki Y."/>
            <person name="Higuchi S."/>
            <person name="Fujiwara T."/>
            <person name="Onuma R."/>
            <person name="Era A."/>
            <person name="Ohbayashi R."/>
            <person name="Uzuka A."/>
            <person name="Nozaki H."/>
            <person name="Yoshikawa H."/>
            <person name="Miyagishima S.Y."/>
        </authorList>
    </citation>
    <scope>NUCLEOTIDE SEQUENCE [LARGE SCALE GENOMIC DNA]</scope>
    <source>
        <strain evidence="8 9">NIES-2499</strain>
    </source>
</reference>
<dbReference type="GO" id="GO:0016787">
    <property type="term" value="F:hydrolase activity"/>
    <property type="evidence" value="ECO:0007669"/>
    <property type="project" value="UniProtKB-KW"/>
</dbReference>
<dbReference type="EMBL" id="BEGY01000149">
    <property type="protein sequence ID" value="GAX85086.1"/>
    <property type="molecule type" value="Genomic_DNA"/>
</dbReference>
<dbReference type="GO" id="GO:0005694">
    <property type="term" value="C:chromosome"/>
    <property type="evidence" value="ECO:0007669"/>
    <property type="project" value="UniProtKB-ARBA"/>
</dbReference>
<sequence>MVDSVGSTQKLHRTVLSWDYWEISDRLDSDGGVFDQLRAVPATFTSVKEYKEVFEPLLLEECCAQILRGMEEGEVLSPHRAVVGAAEQRDDFLFVTLVVEAGCSEMYSNNDLVLISKDDPFGSNPNQQLHLIGFCESHSGAQGLLIKTLVAEDSQAGNVKGSQRVKAMKAGLQSKGSTWYLLKLSNMSTITREWVALQHAHLCPFADILTTGKPRALHESRHLDIPPGMKDTMESLCNSSQMDALKAGLDGTPVVLIQGPPGTGKTRTILNLLSVVMHSAHKGALELQRSGVGAAHGALKEEDHVRLWLKQSHWTQGKQDPREVIRPDADGGALPGRDCFGLLHTAAAVRVGKHSGPKAHVLVCAPSNSALDEIVIRTVKSGLMDRAGNMYAPSIVRVGVNVHHSVKSRSLDAVVESRLGGDKDGSNLSGPERDKMRIAVLDESTIVCSTLSFAGSSMFYRMSRKFDVVIIDEAAQAVEPSLLVPLVMGCKQVYLVGDPVQLPATVISRRALDYSYDQSLFKRLQTAGYPVKILNTQYRMHPKISRFPSKHFYGGQLLDGETVTTDTRQPYHNHPCFGPFAFYDVAGKESSPTGSASIQNKAEAQMVLCIYRELLHRFPALRMNASVGVISPYKSQVKLLRDSFAAALGEEGARLVDINTVDGFQGREKDIILFSCVRSLKKGRRPGSIGFVADERRINVGLTRARCSLIVIGNAKALQVNGNWAGLIYQAMTDKCMYRPRAPYTDWMASVVEGGVGPVEPTETEVAALEEISKKFWAKQQDYQLQEDAEVEMDVLEQVEEEDPGLCDEGAGEVKESTGLAPQKSKDGKKRKPSSAENASSKKAKAK</sequence>
<dbReference type="InterPro" id="IPR045055">
    <property type="entry name" value="DNA2/NAM7-like"/>
</dbReference>
<dbReference type="InterPro" id="IPR041677">
    <property type="entry name" value="DNA2/NAM7_AAA_11"/>
</dbReference>
<dbReference type="CDD" id="cd18808">
    <property type="entry name" value="SF1_C_Upf1"/>
    <property type="match status" value="1"/>
</dbReference>
<dbReference type="GO" id="GO:0005524">
    <property type="term" value="F:ATP binding"/>
    <property type="evidence" value="ECO:0007669"/>
    <property type="project" value="UniProtKB-KW"/>
</dbReference>
<keyword evidence="9" id="KW-1185">Reference proteome</keyword>
<feature type="domain" description="DNA2/NAM7 helicase helicase" evidence="6">
    <location>
        <begin position="433"/>
        <end position="509"/>
    </location>
</feature>
<dbReference type="InterPro" id="IPR047187">
    <property type="entry name" value="SF1_C_Upf1"/>
</dbReference>
<dbReference type="PANTHER" id="PTHR10887:SF538">
    <property type="entry name" value="HELICASE MAGATAMA 3-RELATED"/>
    <property type="match status" value="1"/>
</dbReference>
<evidence type="ECO:0000256" key="1">
    <source>
        <dbReference type="ARBA" id="ARBA00022741"/>
    </source>
</evidence>
<dbReference type="SUPFAM" id="SSF52540">
    <property type="entry name" value="P-loop containing nucleoside triphosphate hydrolases"/>
    <property type="match status" value="1"/>
</dbReference>
<accession>A0A250XPW9</accession>
<keyword evidence="1" id="KW-0547">Nucleotide-binding</keyword>
<evidence type="ECO:0000259" key="6">
    <source>
        <dbReference type="Pfam" id="PF13086"/>
    </source>
</evidence>
<dbReference type="InterPro" id="IPR041679">
    <property type="entry name" value="DNA2/NAM7-like_C"/>
</dbReference>